<feature type="region of interest" description="Disordered" evidence="1">
    <location>
        <begin position="1"/>
        <end position="54"/>
    </location>
</feature>
<dbReference type="GeneID" id="8244058"/>
<dbReference type="eggNOG" id="ENOG502QQRI">
    <property type="taxonomic scope" value="Eukaryota"/>
</dbReference>
<protein>
    <recommendedName>
        <fullName evidence="4">Phosphoglycerate mutase family protein</fullName>
    </recommendedName>
</protein>
<feature type="region of interest" description="Disordered" evidence="1">
    <location>
        <begin position="275"/>
        <end position="299"/>
    </location>
</feature>
<dbReference type="Pfam" id="PF00300">
    <property type="entry name" value="His_Phos_1"/>
    <property type="match status" value="1"/>
</dbReference>
<accession>C1E7R2</accession>
<dbReference type="OrthoDB" id="354304at2759"/>
<dbReference type="SUPFAM" id="SSF53254">
    <property type="entry name" value="Phosphoglycerate mutase-like"/>
    <property type="match status" value="1"/>
</dbReference>
<proteinExistence type="predicted"/>
<dbReference type="Gene3D" id="3.40.50.1240">
    <property type="entry name" value="Phosphoglycerate mutase-like"/>
    <property type="match status" value="1"/>
</dbReference>
<feature type="compositionally biased region" description="Low complexity" evidence="1">
    <location>
        <begin position="14"/>
        <end position="24"/>
    </location>
</feature>
<dbReference type="EMBL" id="CP001327">
    <property type="protein sequence ID" value="ACO64376.1"/>
    <property type="molecule type" value="Genomic_DNA"/>
</dbReference>
<evidence type="ECO:0000256" key="1">
    <source>
        <dbReference type="SAM" id="MobiDB-lite"/>
    </source>
</evidence>
<dbReference type="AlphaFoldDB" id="C1E7R2"/>
<feature type="region of interest" description="Disordered" evidence="1">
    <location>
        <begin position="84"/>
        <end position="123"/>
    </location>
</feature>
<feature type="compositionally biased region" description="Basic and acidic residues" evidence="1">
    <location>
        <begin position="106"/>
        <end position="123"/>
    </location>
</feature>
<dbReference type="InParanoid" id="C1E7R2"/>
<organism evidence="2 3">
    <name type="scientific">Micromonas commoda (strain RCC299 / NOUM17 / CCMP2709)</name>
    <name type="common">Picoplanktonic green alga</name>
    <dbReference type="NCBI Taxonomy" id="296587"/>
    <lineage>
        <taxon>Eukaryota</taxon>
        <taxon>Viridiplantae</taxon>
        <taxon>Chlorophyta</taxon>
        <taxon>Mamiellophyceae</taxon>
        <taxon>Mamiellales</taxon>
        <taxon>Mamiellaceae</taxon>
        <taxon>Micromonas</taxon>
    </lineage>
</organism>
<evidence type="ECO:0008006" key="4">
    <source>
        <dbReference type="Google" id="ProtNLM"/>
    </source>
</evidence>
<dbReference type="InterPro" id="IPR013078">
    <property type="entry name" value="His_Pase_superF_clade-1"/>
</dbReference>
<dbReference type="Proteomes" id="UP000002009">
    <property type="component" value="Chromosome 6"/>
</dbReference>
<dbReference type="FunCoup" id="C1E7R2">
    <property type="interactions" value="468"/>
</dbReference>
<dbReference type="OMA" id="LHNRYFL"/>
<dbReference type="PANTHER" id="PTHR47580">
    <property type="entry name" value="PHOSPHOGLYCERATE MUTASE FAMILY PROTEIN"/>
    <property type="match status" value="1"/>
</dbReference>
<keyword evidence="3" id="KW-1185">Reference proteome</keyword>
<reference evidence="2 3" key="1">
    <citation type="journal article" date="2009" name="Science">
        <title>Green evolution and dynamic adaptations revealed by genomes of the marine picoeukaryotes Micromonas.</title>
        <authorList>
            <person name="Worden A.Z."/>
            <person name="Lee J.H."/>
            <person name="Mock T."/>
            <person name="Rouze P."/>
            <person name="Simmons M.P."/>
            <person name="Aerts A.L."/>
            <person name="Allen A.E."/>
            <person name="Cuvelier M.L."/>
            <person name="Derelle E."/>
            <person name="Everett M.V."/>
            <person name="Foulon E."/>
            <person name="Grimwood J."/>
            <person name="Gundlach H."/>
            <person name="Henrissat B."/>
            <person name="Napoli C."/>
            <person name="McDonald S.M."/>
            <person name="Parker M.S."/>
            <person name="Rombauts S."/>
            <person name="Salamov A."/>
            <person name="Von Dassow P."/>
            <person name="Badger J.H."/>
            <person name="Coutinho P.M."/>
            <person name="Demir E."/>
            <person name="Dubchak I."/>
            <person name="Gentemann C."/>
            <person name="Eikrem W."/>
            <person name="Gready J.E."/>
            <person name="John U."/>
            <person name="Lanier W."/>
            <person name="Lindquist E.A."/>
            <person name="Lucas S."/>
            <person name="Mayer K.F."/>
            <person name="Moreau H."/>
            <person name="Not F."/>
            <person name="Otillar R."/>
            <person name="Panaud O."/>
            <person name="Pangilinan J."/>
            <person name="Paulsen I."/>
            <person name="Piegu B."/>
            <person name="Poliakov A."/>
            <person name="Robbens S."/>
            <person name="Schmutz J."/>
            <person name="Toulza E."/>
            <person name="Wyss T."/>
            <person name="Zelensky A."/>
            <person name="Zhou K."/>
            <person name="Armbrust E.V."/>
            <person name="Bhattacharya D."/>
            <person name="Goodenough U.W."/>
            <person name="Van de Peer Y."/>
            <person name="Grigoriev I.V."/>
        </authorList>
    </citation>
    <scope>NUCLEOTIDE SEQUENCE [LARGE SCALE GENOMIC DNA]</scope>
    <source>
        <strain evidence="3">RCC299 / NOUM17</strain>
    </source>
</reference>
<dbReference type="KEGG" id="mis:MICPUN_59108"/>
<evidence type="ECO:0000313" key="2">
    <source>
        <dbReference type="EMBL" id="ACO64376.1"/>
    </source>
</evidence>
<dbReference type="PANTHER" id="PTHR47580:SF1">
    <property type="entry name" value="PHOSPHOGLYCERATE MUTASE FAMILY PROTEIN"/>
    <property type="match status" value="1"/>
</dbReference>
<sequence length="408" mass="44390">MATPHRYPAPASTAARPAHRGAPSSRRRRAPTPAPRLAAPVSPSGITLREGAPHPPRAVVHEHLDWSCVRSSHAREESGLWLPGWRGETERGASTSGRAGVGTDRSAGEPKARVGESRLHTGEPAKAGRRGMLAGAAALTALPIADPKPARAFIDLPSRLHNRYFLVRHGESTLDVRGMFLSNPSYKYDTTYGLTKRGINQMHEAARVISDEYDAAPSWLYTSNFQRSFQSALILREDLGLLFSQLRTEFSGLLDPRKMGALDFDSQSKWDAVWAGDEKDSGNTPPPVPASLQPSASVESPRDLYRRALEAFTRLEATYFGEDVILVSHADTLSLFTAAMMGTDLRTHHGDWGMELGQVRCVDLSGDDGRALGANFKPTDLRGEYAVGDKATNYPFMPEGYGTDVSGV</sequence>
<dbReference type="CDD" id="cd07067">
    <property type="entry name" value="HP_PGM_like"/>
    <property type="match status" value="1"/>
</dbReference>
<evidence type="ECO:0000313" key="3">
    <source>
        <dbReference type="Proteomes" id="UP000002009"/>
    </source>
</evidence>
<dbReference type="RefSeq" id="XP_002503118.1">
    <property type="nucleotide sequence ID" value="XM_002503072.1"/>
</dbReference>
<name>C1E7R2_MICCC</name>
<gene>
    <name evidence="2" type="ORF">MICPUN_59108</name>
</gene>
<dbReference type="InterPro" id="IPR029033">
    <property type="entry name" value="His_PPase_superfam"/>
</dbReference>
<dbReference type="SMART" id="SM00855">
    <property type="entry name" value="PGAM"/>
    <property type="match status" value="1"/>
</dbReference>